<evidence type="ECO:0000313" key="7">
    <source>
        <dbReference type="EMBL" id="GGC46950.1"/>
    </source>
</evidence>
<keyword evidence="3" id="KW-0520">NAD</keyword>
<dbReference type="AlphaFoldDB" id="A0A916TWH7"/>
<evidence type="ECO:0000259" key="5">
    <source>
        <dbReference type="Pfam" id="PF00389"/>
    </source>
</evidence>
<feature type="domain" description="D-isomer specific 2-hydroxyacid dehydrogenase catalytic" evidence="5">
    <location>
        <begin position="9"/>
        <end position="303"/>
    </location>
</feature>
<keyword evidence="2 4" id="KW-0560">Oxidoreductase</keyword>
<sequence>MLTVFVDRTPEMREIMERAGLPPVTGMRIHEGDPDTATLAAIATEAECLIVDHTIIPAALIETAPRLKGIVFLGTGASTYIDLAAAERRGIPVATIRGYGDQAVAEHAIALMFAAARRIAAMDRGIRGGIWHPTGGIQLAGRKVTVVGLGGIGTAFARMAHGLGMTIAGWNRTPQPKSPFFEADLDTALTGADVVAVHLALNDGTRHLIDARRLALPKRGFLLINTARAAIVDQEAMRAALDDGQIGHAGLDVFSREPLPADDPLTSRSDVTLTAHAAFMTDEAHLVLWQRALEQAARIAAGRGIAP</sequence>
<evidence type="ECO:0000313" key="8">
    <source>
        <dbReference type="Proteomes" id="UP000637002"/>
    </source>
</evidence>
<keyword evidence="8" id="KW-1185">Reference proteome</keyword>
<organism evidence="7 8">
    <name type="scientific">Chelatococcus reniformis</name>
    <dbReference type="NCBI Taxonomy" id="1494448"/>
    <lineage>
        <taxon>Bacteria</taxon>
        <taxon>Pseudomonadati</taxon>
        <taxon>Pseudomonadota</taxon>
        <taxon>Alphaproteobacteria</taxon>
        <taxon>Hyphomicrobiales</taxon>
        <taxon>Chelatococcaceae</taxon>
        <taxon>Chelatococcus</taxon>
    </lineage>
</organism>
<dbReference type="PANTHER" id="PTHR42789">
    <property type="entry name" value="D-ISOMER SPECIFIC 2-HYDROXYACID DEHYDROGENASE FAMILY PROTEIN (AFU_ORTHOLOGUE AFUA_6G10090)"/>
    <property type="match status" value="1"/>
</dbReference>
<accession>A0A916TWH7</accession>
<evidence type="ECO:0000256" key="1">
    <source>
        <dbReference type="ARBA" id="ARBA00005854"/>
    </source>
</evidence>
<evidence type="ECO:0000256" key="4">
    <source>
        <dbReference type="RuleBase" id="RU003719"/>
    </source>
</evidence>
<dbReference type="PANTHER" id="PTHR42789:SF1">
    <property type="entry name" value="D-ISOMER SPECIFIC 2-HYDROXYACID DEHYDROGENASE FAMILY PROTEIN (AFU_ORTHOLOGUE AFUA_6G10090)"/>
    <property type="match status" value="1"/>
</dbReference>
<evidence type="ECO:0000259" key="6">
    <source>
        <dbReference type="Pfam" id="PF02826"/>
    </source>
</evidence>
<dbReference type="Pfam" id="PF02826">
    <property type="entry name" value="2-Hacid_dh_C"/>
    <property type="match status" value="1"/>
</dbReference>
<dbReference type="Gene3D" id="3.40.50.720">
    <property type="entry name" value="NAD(P)-binding Rossmann-like Domain"/>
    <property type="match status" value="2"/>
</dbReference>
<name>A0A916TWH7_9HYPH</name>
<dbReference type="GO" id="GO:0016616">
    <property type="term" value="F:oxidoreductase activity, acting on the CH-OH group of donors, NAD or NADP as acceptor"/>
    <property type="evidence" value="ECO:0007669"/>
    <property type="project" value="InterPro"/>
</dbReference>
<dbReference type="GO" id="GO:0051287">
    <property type="term" value="F:NAD binding"/>
    <property type="evidence" value="ECO:0007669"/>
    <property type="project" value="InterPro"/>
</dbReference>
<dbReference type="EMBL" id="BMGG01000001">
    <property type="protein sequence ID" value="GGC46950.1"/>
    <property type="molecule type" value="Genomic_DNA"/>
</dbReference>
<dbReference type="SUPFAM" id="SSF52283">
    <property type="entry name" value="Formate/glycerate dehydrogenase catalytic domain-like"/>
    <property type="match status" value="1"/>
</dbReference>
<dbReference type="RefSeq" id="WP_188607320.1">
    <property type="nucleotide sequence ID" value="NZ_BMGG01000001.1"/>
</dbReference>
<comment type="similarity">
    <text evidence="1 4">Belongs to the D-isomer specific 2-hydroxyacid dehydrogenase family.</text>
</comment>
<dbReference type="Pfam" id="PF00389">
    <property type="entry name" value="2-Hacid_dh"/>
    <property type="match status" value="1"/>
</dbReference>
<dbReference type="InterPro" id="IPR036291">
    <property type="entry name" value="NAD(P)-bd_dom_sf"/>
</dbReference>
<protein>
    <submittedName>
        <fullName evidence="7">Glycerate dehydrogenase</fullName>
    </submittedName>
</protein>
<proteinExistence type="inferred from homology"/>
<dbReference type="SUPFAM" id="SSF51735">
    <property type="entry name" value="NAD(P)-binding Rossmann-fold domains"/>
    <property type="match status" value="1"/>
</dbReference>
<gene>
    <name evidence="7" type="ORF">GCM10010994_02640</name>
</gene>
<reference evidence="7" key="1">
    <citation type="journal article" date="2014" name="Int. J. Syst. Evol. Microbiol.">
        <title>Complete genome sequence of Corynebacterium casei LMG S-19264T (=DSM 44701T), isolated from a smear-ripened cheese.</title>
        <authorList>
            <consortium name="US DOE Joint Genome Institute (JGI-PGF)"/>
            <person name="Walter F."/>
            <person name="Albersmeier A."/>
            <person name="Kalinowski J."/>
            <person name="Ruckert C."/>
        </authorList>
    </citation>
    <scope>NUCLEOTIDE SEQUENCE</scope>
    <source>
        <strain evidence="7">CGMCC 1.12919</strain>
    </source>
</reference>
<dbReference type="InterPro" id="IPR006139">
    <property type="entry name" value="D-isomer_2_OHA_DH_cat_dom"/>
</dbReference>
<dbReference type="Proteomes" id="UP000637002">
    <property type="component" value="Unassembled WGS sequence"/>
</dbReference>
<reference evidence="7" key="2">
    <citation type="submission" date="2020-09" db="EMBL/GenBank/DDBJ databases">
        <authorList>
            <person name="Sun Q."/>
            <person name="Zhou Y."/>
        </authorList>
    </citation>
    <scope>NUCLEOTIDE SEQUENCE</scope>
    <source>
        <strain evidence="7">CGMCC 1.12919</strain>
    </source>
</reference>
<evidence type="ECO:0000256" key="2">
    <source>
        <dbReference type="ARBA" id="ARBA00023002"/>
    </source>
</evidence>
<dbReference type="InterPro" id="IPR006140">
    <property type="entry name" value="D-isomer_DH_NAD-bd"/>
</dbReference>
<dbReference type="InterPro" id="IPR050857">
    <property type="entry name" value="D-2-hydroxyacid_DH"/>
</dbReference>
<comment type="caution">
    <text evidence="7">The sequence shown here is derived from an EMBL/GenBank/DDBJ whole genome shotgun (WGS) entry which is preliminary data.</text>
</comment>
<evidence type="ECO:0000256" key="3">
    <source>
        <dbReference type="ARBA" id="ARBA00023027"/>
    </source>
</evidence>
<feature type="domain" description="D-isomer specific 2-hydroxyacid dehydrogenase NAD-binding" evidence="6">
    <location>
        <begin position="109"/>
        <end position="278"/>
    </location>
</feature>